<proteinExistence type="predicted"/>
<feature type="chain" id="PRO_5039303217" evidence="1">
    <location>
        <begin position="27"/>
        <end position="101"/>
    </location>
</feature>
<organism evidence="2 3">
    <name type="scientific">Cellulomonas triticagri</name>
    <dbReference type="NCBI Taxonomy" id="2483352"/>
    <lineage>
        <taxon>Bacteria</taxon>
        <taxon>Bacillati</taxon>
        <taxon>Actinomycetota</taxon>
        <taxon>Actinomycetes</taxon>
        <taxon>Micrococcales</taxon>
        <taxon>Cellulomonadaceae</taxon>
        <taxon>Cellulomonas</taxon>
    </lineage>
</organism>
<dbReference type="AlphaFoldDB" id="A0A3M2J3V6"/>
<evidence type="ECO:0000313" key="3">
    <source>
        <dbReference type="Proteomes" id="UP000269289"/>
    </source>
</evidence>
<feature type="signal peptide" evidence="1">
    <location>
        <begin position="1"/>
        <end position="26"/>
    </location>
</feature>
<gene>
    <name evidence="2" type="ORF">EBM89_15990</name>
</gene>
<dbReference type="Proteomes" id="UP000269289">
    <property type="component" value="Unassembled WGS sequence"/>
</dbReference>
<dbReference type="RefSeq" id="WP_122150651.1">
    <property type="nucleotide sequence ID" value="NZ_RFFI01000104.1"/>
</dbReference>
<keyword evidence="1" id="KW-0732">Signal</keyword>
<evidence type="ECO:0000256" key="1">
    <source>
        <dbReference type="SAM" id="SignalP"/>
    </source>
</evidence>
<protein>
    <submittedName>
        <fullName evidence="2">Uncharacterized protein</fullName>
    </submittedName>
</protein>
<sequence>MTTTKRVLRGALAAMLVLPMSTVVVAGPAQAKACYSTKTSTSLVSADASVSYGSCRSGTTRSFAQVGIAKGDSGWHPASTWASARGVGGVTALAQVSAGIK</sequence>
<reference evidence="2 3" key="1">
    <citation type="submission" date="2018-10" db="EMBL/GenBank/DDBJ databases">
        <title>Isolation, diversity and antifungal activity of actinobacteria from wheat.</title>
        <authorList>
            <person name="Han C."/>
        </authorList>
    </citation>
    <scope>NUCLEOTIDE SEQUENCE [LARGE SCALE GENOMIC DNA]</scope>
    <source>
        <strain evidence="2 3">NEAU-YY56</strain>
    </source>
</reference>
<evidence type="ECO:0000313" key="2">
    <source>
        <dbReference type="EMBL" id="RMI06580.1"/>
    </source>
</evidence>
<dbReference type="EMBL" id="RFFI01000104">
    <property type="protein sequence ID" value="RMI06580.1"/>
    <property type="molecule type" value="Genomic_DNA"/>
</dbReference>
<name>A0A3M2J3V6_9CELL</name>
<comment type="caution">
    <text evidence="2">The sequence shown here is derived from an EMBL/GenBank/DDBJ whole genome shotgun (WGS) entry which is preliminary data.</text>
</comment>
<keyword evidence="3" id="KW-1185">Reference proteome</keyword>
<accession>A0A3M2J3V6</accession>